<sequence>MRNRSEQVLLRPRQRRRIKENTRANDPEIIVIKQKNNYKKSLIYPVLQADETPLHIQGSLIRVLVLYGLFQRGRMCGGIFSGDARPEPLVVDGNAGNAGLVFHHLLLSEEVITLTFLSWPRFLVF</sequence>
<comment type="caution">
    <text evidence="1">The sequence shown here is derived from an EMBL/GenBank/DDBJ whole genome shotgun (WGS) entry which is preliminary data.</text>
</comment>
<dbReference type="RefSeq" id="WP_165289471.1">
    <property type="nucleotide sequence ID" value="NZ_BLES01000103.1"/>
</dbReference>
<proteinExistence type="predicted"/>
<organism evidence="1 2">
    <name type="scientific">Escherichia coli</name>
    <dbReference type="NCBI Taxonomy" id="562"/>
    <lineage>
        <taxon>Bacteria</taxon>
        <taxon>Pseudomonadati</taxon>
        <taxon>Pseudomonadota</taxon>
        <taxon>Gammaproteobacteria</taxon>
        <taxon>Enterobacterales</taxon>
        <taxon>Enterobacteriaceae</taxon>
        <taxon>Escherichia</taxon>
    </lineage>
</organism>
<dbReference type="Proteomes" id="UP001174465">
    <property type="component" value="Unassembled WGS sequence"/>
</dbReference>
<gene>
    <name evidence="1" type="ORF">Q2V64_11280</name>
</gene>
<evidence type="ECO:0000313" key="1">
    <source>
        <dbReference type="EMBL" id="MDO2730321.1"/>
    </source>
</evidence>
<dbReference type="AlphaFoldDB" id="A0AAW7VAG3"/>
<evidence type="ECO:0000313" key="2">
    <source>
        <dbReference type="Proteomes" id="UP001174465"/>
    </source>
</evidence>
<protein>
    <recommendedName>
        <fullName evidence="3">Transposase</fullName>
    </recommendedName>
</protein>
<name>A0AAW7VAG3_ECOLX</name>
<reference evidence="1" key="1">
    <citation type="submission" date="2023-07" db="EMBL/GenBank/DDBJ databases">
        <title>High risk of intestinal colonization with ESBL-producing Escherichia coli among soldiers of military contingents in specific geographic regions.</title>
        <authorList>
            <person name="Literacka E."/>
        </authorList>
    </citation>
    <scope>NUCLEOTIDE SEQUENCE</scope>
    <source>
        <strain evidence="1">33</strain>
    </source>
</reference>
<accession>A0AAW7VAG3</accession>
<dbReference type="EMBL" id="JAUKZB010000006">
    <property type="protein sequence ID" value="MDO2730321.1"/>
    <property type="molecule type" value="Genomic_DNA"/>
</dbReference>
<evidence type="ECO:0008006" key="3">
    <source>
        <dbReference type="Google" id="ProtNLM"/>
    </source>
</evidence>